<evidence type="ECO:0000256" key="1">
    <source>
        <dbReference type="ARBA" id="ARBA00004571"/>
    </source>
</evidence>
<dbReference type="InterPro" id="IPR012910">
    <property type="entry name" value="Plug_dom"/>
</dbReference>
<dbReference type="InterPro" id="IPR036942">
    <property type="entry name" value="Beta-barrel_TonB_sf"/>
</dbReference>
<dbReference type="AlphaFoldDB" id="A0A243WG90"/>
<dbReference type="InterPro" id="IPR037066">
    <property type="entry name" value="Plug_dom_sf"/>
</dbReference>
<organism evidence="15 16">
    <name type="scientific">Hymenobacter crusticola</name>
    <dbReference type="NCBI Taxonomy" id="1770526"/>
    <lineage>
        <taxon>Bacteria</taxon>
        <taxon>Pseudomonadati</taxon>
        <taxon>Bacteroidota</taxon>
        <taxon>Cytophagia</taxon>
        <taxon>Cytophagales</taxon>
        <taxon>Hymenobacteraceae</taxon>
        <taxon>Hymenobacter</taxon>
    </lineage>
</organism>
<dbReference type="GO" id="GO:0009279">
    <property type="term" value="C:cell outer membrane"/>
    <property type="evidence" value="ECO:0007669"/>
    <property type="project" value="UniProtKB-SubCell"/>
</dbReference>
<dbReference type="PANTHER" id="PTHR30069">
    <property type="entry name" value="TONB-DEPENDENT OUTER MEMBRANE RECEPTOR"/>
    <property type="match status" value="1"/>
</dbReference>
<keyword evidence="6 11" id="KW-0798">TonB box</keyword>
<dbReference type="InterPro" id="IPR039426">
    <property type="entry name" value="TonB-dep_rcpt-like"/>
</dbReference>
<evidence type="ECO:0000256" key="6">
    <source>
        <dbReference type="ARBA" id="ARBA00023077"/>
    </source>
</evidence>
<feature type="domain" description="TonB-dependent receptor plug" evidence="14">
    <location>
        <begin position="55"/>
        <end position="156"/>
    </location>
</feature>
<dbReference type="SUPFAM" id="SSF56935">
    <property type="entry name" value="Porins"/>
    <property type="match status" value="1"/>
</dbReference>
<dbReference type="Gene3D" id="2.170.130.10">
    <property type="entry name" value="TonB-dependent receptor, plug domain"/>
    <property type="match status" value="1"/>
</dbReference>
<evidence type="ECO:0000256" key="2">
    <source>
        <dbReference type="ARBA" id="ARBA00022448"/>
    </source>
</evidence>
<evidence type="ECO:0000256" key="3">
    <source>
        <dbReference type="ARBA" id="ARBA00022452"/>
    </source>
</evidence>
<evidence type="ECO:0000256" key="10">
    <source>
        <dbReference type="PROSITE-ProRule" id="PRU01360"/>
    </source>
</evidence>
<keyword evidence="4 10" id="KW-0812">Transmembrane</keyword>
<gene>
    <name evidence="15" type="ORF">BXP70_08420</name>
</gene>
<evidence type="ECO:0000256" key="5">
    <source>
        <dbReference type="ARBA" id="ARBA00022729"/>
    </source>
</evidence>
<comment type="caution">
    <text evidence="15">The sequence shown here is derived from an EMBL/GenBank/DDBJ whole genome shotgun (WGS) entry which is preliminary data.</text>
</comment>
<feature type="signal peptide" evidence="12">
    <location>
        <begin position="1"/>
        <end position="22"/>
    </location>
</feature>
<proteinExistence type="inferred from homology"/>
<evidence type="ECO:0000256" key="9">
    <source>
        <dbReference type="ARBA" id="ARBA00023237"/>
    </source>
</evidence>
<dbReference type="EMBL" id="MTSE01000003">
    <property type="protein sequence ID" value="OUJ74772.1"/>
    <property type="molecule type" value="Genomic_DNA"/>
</dbReference>
<dbReference type="Pfam" id="PF07715">
    <property type="entry name" value="Plug"/>
    <property type="match status" value="1"/>
</dbReference>
<name>A0A243WG90_9BACT</name>
<feature type="chain" id="PRO_5012512441" description="TonB-dependent receptor" evidence="12">
    <location>
        <begin position="23"/>
        <end position="714"/>
    </location>
</feature>
<dbReference type="PROSITE" id="PS52016">
    <property type="entry name" value="TONB_DEPENDENT_REC_3"/>
    <property type="match status" value="1"/>
</dbReference>
<evidence type="ECO:0000256" key="12">
    <source>
        <dbReference type="SAM" id="SignalP"/>
    </source>
</evidence>
<dbReference type="GO" id="GO:0044718">
    <property type="term" value="P:siderophore transmembrane transport"/>
    <property type="evidence" value="ECO:0007669"/>
    <property type="project" value="TreeGrafter"/>
</dbReference>
<accession>A0A243WG90</accession>
<dbReference type="OrthoDB" id="1109239at2"/>
<feature type="domain" description="TonB-dependent receptor-like beta-barrel" evidence="13">
    <location>
        <begin position="173"/>
        <end position="685"/>
    </location>
</feature>
<dbReference type="Proteomes" id="UP000194873">
    <property type="component" value="Unassembled WGS sequence"/>
</dbReference>
<evidence type="ECO:0000259" key="13">
    <source>
        <dbReference type="Pfam" id="PF00593"/>
    </source>
</evidence>
<comment type="subcellular location">
    <subcellularLocation>
        <location evidence="1 10">Cell outer membrane</location>
        <topology evidence="1 10">Multi-pass membrane protein</topology>
    </subcellularLocation>
</comment>
<keyword evidence="16" id="KW-1185">Reference proteome</keyword>
<dbReference type="CDD" id="cd01347">
    <property type="entry name" value="ligand_gated_channel"/>
    <property type="match status" value="1"/>
</dbReference>
<keyword evidence="3 10" id="KW-1134">Transmembrane beta strand</keyword>
<keyword evidence="9 10" id="KW-0998">Cell outer membrane</keyword>
<protein>
    <recommendedName>
        <fullName evidence="17">TonB-dependent receptor</fullName>
    </recommendedName>
</protein>
<dbReference type="InterPro" id="IPR000531">
    <property type="entry name" value="Beta-barrel_TonB"/>
</dbReference>
<evidence type="ECO:0000256" key="4">
    <source>
        <dbReference type="ARBA" id="ARBA00022692"/>
    </source>
</evidence>
<evidence type="ECO:0000256" key="11">
    <source>
        <dbReference type="RuleBase" id="RU003357"/>
    </source>
</evidence>
<evidence type="ECO:0000313" key="15">
    <source>
        <dbReference type="EMBL" id="OUJ74772.1"/>
    </source>
</evidence>
<reference evidence="15 16" key="1">
    <citation type="submission" date="2017-01" db="EMBL/GenBank/DDBJ databases">
        <title>A new Hymenobacter.</title>
        <authorList>
            <person name="Liang Y."/>
            <person name="Feng F."/>
        </authorList>
    </citation>
    <scope>NUCLEOTIDE SEQUENCE [LARGE SCALE GENOMIC DNA]</scope>
    <source>
        <strain evidence="15">MIMBbqt21</strain>
    </source>
</reference>
<dbReference type="RefSeq" id="WP_086593578.1">
    <property type="nucleotide sequence ID" value="NZ_MTSE01000003.1"/>
</dbReference>
<sequence>MYRFSFCFLLSCPTFVLTQALAQVPAAQQDSTLRLQPRQLSEVVVTATRTERSITEVPIPVLVVSQPQIKAMGALRLGDVLREQTGLTTVNDHGQGIQLQGLNPEYTLILVDGEPLIGRTAGTLELSRVAVGNIQRVEVVKGPASALWGSEALAGVVNIITQKPQPGTSGNIRLRYGTNRTADLGGTFNAKGKKLGFTLFVNRYSSAGYTLRSAESPTVPPFASYTAQGRLSYQLGTHTTLSLSGRYYTESQQSDLRVTGETGEAAVVRYQSRQHDYNLNPVLTHRFSDKVFATARFYHSGYRTREDYTYRADGSPYDATYFNQTFTRPEVQLDWQLRPTQVLTTGAGYVLEAVEATRYDQRQQLRAHYVFAQHDWSPTPRLNLVTGVRYDGHSQYAGQLSPKLSARYQLRSWLAVRGSAGRGYRAPDFRQLYLNFSNPTVGYSVFGTNQVQAKVAQLAAQGQLATDPDTGQPVIYDAVLAQASGLTAENSLAYNLGVQLDPTAKLQFTANAFRNDLRHLIETAVVALKTNGQSVYSYRNVTRAFTQGAEVDARYQLRPDLTLSGGYQLLFAKDKSVINRIEAGEVFRKDPHTQQTERVQPQDYGGLYNRSRHSFNLKAFYENPKAGWSASLRGIYRGRYGFGDTNGNAILDAANECVPGYWLVNIAAAKTFRQRLTLQAGLDNVLGYTNPTYISSLPGRLAYASLTLALGKTR</sequence>
<keyword evidence="7 10" id="KW-0472">Membrane</keyword>
<comment type="similarity">
    <text evidence="10 11">Belongs to the TonB-dependent receptor family.</text>
</comment>
<keyword evidence="8" id="KW-0675">Receptor</keyword>
<evidence type="ECO:0000256" key="7">
    <source>
        <dbReference type="ARBA" id="ARBA00023136"/>
    </source>
</evidence>
<keyword evidence="2 10" id="KW-0813">Transport</keyword>
<evidence type="ECO:0000259" key="14">
    <source>
        <dbReference type="Pfam" id="PF07715"/>
    </source>
</evidence>
<keyword evidence="5 12" id="KW-0732">Signal</keyword>
<evidence type="ECO:0000313" key="16">
    <source>
        <dbReference type="Proteomes" id="UP000194873"/>
    </source>
</evidence>
<dbReference type="Pfam" id="PF00593">
    <property type="entry name" value="TonB_dep_Rec_b-barrel"/>
    <property type="match status" value="1"/>
</dbReference>
<dbReference type="GO" id="GO:0015344">
    <property type="term" value="F:siderophore uptake transmembrane transporter activity"/>
    <property type="evidence" value="ECO:0007669"/>
    <property type="project" value="TreeGrafter"/>
</dbReference>
<evidence type="ECO:0000256" key="8">
    <source>
        <dbReference type="ARBA" id="ARBA00023170"/>
    </source>
</evidence>
<evidence type="ECO:0008006" key="17">
    <source>
        <dbReference type="Google" id="ProtNLM"/>
    </source>
</evidence>
<dbReference type="Gene3D" id="2.40.170.20">
    <property type="entry name" value="TonB-dependent receptor, beta-barrel domain"/>
    <property type="match status" value="1"/>
</dbReference>
<dbReference type="PANTHER" id="PTHR30069:SF29">
    <property type="entry name" value="HEMOGLOBIN AND HEMOGLOBIN-HAPTOGLOBIN-BINDING PROTEIN 1-RELATED"/>
    <property type="match status" value="1"/>
</dbReference>